<evidence type="ECO:0000256" key="10">
    <source>
        <dbReference type="RuleBase" id="RU365087"/>
    </source>
</evidence>
<dbReference type="GO" id="GO:0005886">
    <property type="term" value="C:plasma membrane"/>
    <property type="evidence" value="ECO:0007669"/>
    <property type="project" value="UniProtKB-SubCell"/>
</dbReference>
<evidence type="ECO:0000256" key="8">
    <source>
        <dbReference type="ARBA" id="ARBA00023010"/>
    </source>
</evidence>
<keyword evidence="3 10" id="KW-0813">Transport</keyword>
<feature type="compositionally biased region" description="Basic and acidic residues" evidence="11">
    <location>
        <begin position="146"/>
        <end position="157"/>
    </location>
</feature>
<keyword evidence="5 10" id="KW-0812">Transmembrane</keyword>
<dbReference type="PANTHER" id="PTHR34182">
    <property type="entry name" value="PROTEIN-EXPORT MEMBRANE PROTEIN SECG"/>
    <property type="match status" value="1"/>
</dbReference>
<evidence type="ECO:0000256" key="1">
    <source>
        <dbReference type="ARBA" id="ARBA00004651"/>
    </source>
</evidence>
<comment type="subcellular location">
    <subcellularLocation>
        <location evidence="1 10">Cell membrane</location>
        <topology evidence="1 10">Multi-pass membrane protein</topology>
    </subcellularLocation>
</comment>
<evidence type="ECO:0000256" key="7">
    <source>
        <dbReference type="ARBA" id="ARBA00022989"/>
    </source>
</evidence>
<dbReference type="PRINTS" id="PR01651">
    <property type="entry name" value="SECGEXPORT"/>
</dbReference>
<accession>A0A7X9FTG3</accession>
<keyword evidence="9 10" id="KW-0472">Membrane</keyword>
<evidence type="ECO:0000256" key="9">
    <source>
        <dbReference type="ARBA" id="ARBA00023136"/>
    </source>
</evidence>
<dbReference type="PANTHER" id="PTHR34182:SF1">
    <property type="entry name" value="PROTEIN-EXPORT MEMBRANE PROTEIN SECG"/>
    <property type="match status" value="1"/>
</dbReference>
<dbReference type="NCBIfam" id="TIGR00810">
    <property type="entry name" value="secG"/>
    <property type="match status" value="1"/>
</dbReference>
<dbReference type="GO" id="GO:0065002">
    <property type="term" value="P:intracellular protein transmembrane transport"/>
    <property type="evidence" value="ECO:0007669"/>
    <property type="project" value="TreeGrafter"/>
</dbReference>
<dbReference type="GO" id="GO:0009306">
    <property type="term" value="P:protein secretion"/>
    <property type="evidence" value="ECO:0007669"/>
    <property type="project" value="UniProtKB-UniRule"/>
</dbReference>
<evidence type="ECO:0000256" key="2">
    <source>
        <dbReference type="ARBA" id="ARBA00008445"/>
    </source>
</evidence>
<dbReference type="InterPro" id="IPR004692">
    <property type="entry name" value="SecG"/>
</dbReference>
<comment type="similarity">
    <text evidence="2 10">Belongs to the SecG family.</text>
</comment>
<feature type="compositionally biased region" description="Low complexity" evidence="11">
    <location>
        <begin position="126"/>
        <end position="139"/>
    </location>
</feature>
<gene>
    <name evidence="12" type="primary">secG</name>
    <name evidence="12" type="ORF">GYA55_11745</name>
</gene>
<keyword evidence="8 10" id="KW-0811">Translocation</keyword>
<comment type="caution">
    <text evidence="10">Lacks conserved residue(s) required for the propagation of feature annotation.</text>
</comment>
<evidence type="ECO:0000256" key="5">
    <source>
        <dbReference type="ARBA" id="ARBA00022692"/>
    </source>
</evidence>
<dbReference type="Pfam" id="PF03840">
    <property type="entry name" value="SecG"/>
    <property type="match status" value="1"/>
</dbReference>
<feature type="region of interest" description="Disordered" evidence="11">
    <location>
        <begin position="104"/>
        <end position="157"/>
    </location>
</feature>
<reference evidence="12 13" key="1">
    <citation type="journal article" date="2020" name="Biotechnol. Biofuels">
        <title>New insights from the biogas microbiome by comprehensive genome-resolved metagenomics of nearly 1600 species originating from multiple anaerobic digesters.</title>
        <authorList>
            <person name="Campanaro S."/>
            <person name="Treu L."/>
            <person name="Rodriguez-R L.M."/>
            <person name="Kovalovszki A."/>
            <person name="Ziels R.M."/>
            <person name="Maus I."/>
            <person name="Zhu X."/>
            <person name="Kougias P.G."/>
            <person name="Basile A."/>
            <person name="Luo G."/>
            <person name="Schluter A."/>
            <person name="Konstantinidis K.T."/>
            <person name="Angelidaki I."/>
        </authorList>
    </citation>
    <scope>NUCLEOTIDE SEQUENCE [LARGE SCALE GENOMIC DNA]</scope>
    <source>
        <strain evidence="12">AS27yjCOA_65</strain>
    </source>
</reference>
<name>A0A7X9FTG3_9DELT</name>
<evidence type="ECO:0000256" key="11">
    <source>
        <dbReference type="SAM" id="MobiDB-lite"/>
    </source>
</evidence>
<proteinExistence type="inferred from homology"/>
<keyword evidence="7 10" id="KW-1133">Transmembrane helix</keyword>
<keyword evidence="6 10" id="KW-0653">Protein transport</keyword>
<organism evidence="12 13">
    <name type="scientific">SAR324 cluster bacterium</name>
    <dbReference type="NCBI Taxonomy" id="2024889"/>
    <lineage>
        <taxon>Bacteria</taxon>
        <taxon>Deltaproteobacteria</taxon>
        <taxon>SAR324 cluster</taxon>
    </lineage>
</organism>
<evidence type="ECO:0000256" key="3">
    <source>
        <dbReference type="ARBA" id="ARBA00022448"/>
    </source>
</evidence>
<evidence type="ECO:0000256" key="6">
    <source>
        <dbReference type="ARBA" id="ARBA00022927"/>
    </source>
</evidence>
<comment type="function">
    <text evidence="10">Involved in protein export. Participates in an early event of protein translocation.</text>
</comment>
<dbReference type="AlphaFoldDB" id="A0A7X9FTG3"/>
<evidence type="ECO:0000256" key="4">
    <source>
        <dbReference type="ARBA" id="ARBA00022475"/>
    </source>
</evidence>
<feature type="transmembrane region" description="Helical" evidence="10">
    <location>
        <begin position="49"/>
        <end position="69"/>
    </location>
</feature>
<evidence type="ECO:0000313" key="13">
    <source>
        <dbReference type="Proteomes" id="UP000524246"/>
    </source>
</evidence>
<dbReference type="Proteomes" id="UP000524246">
    <property type="component" value="Unassembled WGS sequence"/>
</dbReference>
<dbReference type="GO" id="GO:0015450">
    <property type="term" value="F:protein-transporting ATPase activity"/>
    <property type="evidence" value="ECO:0007669"/>
    <property type="project" value="UniProtKB-UniRule"/>
</dbReference>
<comment type="caution">
    <text evidence="12">The sequence shown here is derived from an EMBL/GenBank/DDBJ whole genome shotgun (WGS) entry which is preliminary data.</text>
</comment>
<protein>
    <recommendedName>
        <fullName evidence="10">Protein-export membrane protein SecG</fullName>
    </recommendedName>
</protein>
<evidence type="ECO:0000313" key="12">
    <source>
        <dbReference type="EMBL" id="NMC63826.1"/>
    </source>
</evidence>
<dbReference type="EMBL" id="JAAZON010000533">
    <property type="protein sequence ID" value="NMC63826.1"/>
    <property type="molecule type" value="Genomic_DNA"/>
</dbReference>
<sequence>MFQIILGIHIVLCLIIVALVLLQEGKDIGAAFGAGGSNTLFGAAGIDKPIVRATTIVAILFMITSIVLVNQYAKMGQGVSTKGAPLPEELQRVNQAIQVEQEAKKAEKEAIDSQALKVVPPPPVEAPAAKPVEAGGEAKSAPVSEAPKEGKGMAAKE</sequence>
<keyword evidence="4 10" id="KW-1003">Cell membrane</keyword>
<dbReference type="GO" id="GO:0043952">
    <property type="term" value="P:protein transport by the Sec complex"/>
    <property type="evidence" value="ECO:0007669"/>
    <property type="project" value="TreeGrafter"/>
</dbReference>